<keyword evidence="1" id="KW-1133">Transmembrane helix</keyword>
<dbReference type="EMBL" id="FRBG01000002">
    <property type="protein sequence ID" value="SHK53876.1"/>
    <property type="molecule type" value="Genomic_DNA"/>
</dbReference>
<name>A0A150FP31_CLOPD</name>
<evidence type="ECO:0000313" key="2">
    <source>
        <dbReference type="EMBL" id="KXZ39381.1"/>
    </source>
</evidence>
<dbReference type="EMBL" id="LSFY01000001">
    <property type="protein sequence ID" value="KXZ39381.1"/>
    <property type="molecule type" value="Genomic_DNA"/>
</dbReference>
<sequence>MIQRPKVKPWVFVVELVALCAYIFSMSIKGGNISENKYNNR</sequence>
<evidence type="ECO:0000313" key="3">
    <source>
        <dbReference type="EMBL" id="SHK53876.1"/>
    </source>
</evidence>
<keyword evidence="1" id="KW-0812">Transmembrane</keyword>
<gene>
    <name evidence="2" type="ORF">JWYL7_0456</name>
    <name evidence="3" type="ORF">SAMN05661008_00433</name>
</gene>
<comment type="caution">
    <text evidence="2">The sequence shown here is derived from an EMBL/GenBank/DDBJ whole genome shotgun (WGS) entry which is preliminary data.</text>
</comment>
<evidence type="ECO:0000313" key="5">
    <source>
        <dbReference type="Proteomes" id="UP000323392"/>
    </source>
</evidence>
<keyword evidence="5" id="KW-1185">Reference proteome</keyword>
<dbReference type="Proteomes" id="UP000092605">
    <property type="component" value="Unassembled WGS sequence"/>
</dbReference>
<reference evidence="2 4" key="1">
    <citation type="submission" date="2016-02" db="EMBL/GenBank/DDBJ databases">
        <title>Draft genome sequence for Clostridium paradoxum JW-YL-7.</title>
        <authorList>
            <person name="Utturkar S.M."/>
            <person name="Lancaster A."/>
            <person name="Poole F.L."/>
            <person name="Adams M.W."/>
            <person name="Brown S.D."/>
        </authorList>
    </citation>
    <scope>NUCLEOTIDE SEQUENCE [LARGE SCALE GENOMIC DNA]</scope>
    <source>
        <strain evidence="2 4">JW-YL-7</strain>
    </source>
</reference>
<protein>
    <submittedName>
        <fullName evidence="2">Uncharacterized protein</fullName>
    </submittedName>
</protein>
<organism evidence="2 4">
    <name type="scientific">Alkalithermobacter thermoalcaliphilus JW-YL-7 = DSM 7308</name>
    <dbReference type="NCBI Taxonomy" id="1121328"/>
    <lineage>
        <taxon>Bacteria</taxon>
        <taxon>Bacillati</taxon>
        <taxon>Bacillota</taxon>
        <taxon>Clostridia</taxon>
        <taxon>Peptostreptococcales</taxon>
        <taxon>Tepidibacteraceae</taxon>
        <taxon>Alkalithermobacter</taxon>
    </lineage>
</organism>
<evidence type="ECO:0000256" key="1">
    <source>
        <dbReference type="SAM" id="Phobius"/>
    </source>
</evidence>
<evidence type="ECO:0000313" key="4">
    <source>
        <dbReference type="Proteomes" id="UP000092605"/>
    </source>
</evidence>
<accession>A0A150FP31</accession>
<reference evidence="3 5" key="2">
    <citation type="submission" date="2016-11" db="EMBL/GenBank/DDBJ databases">
        <authorList>
            <person name="Varghese N."/>
            <person name="Submissions S."/>
        </authorList>
    </citation>
    <scope>NUCLEOTIDE SEQUENCE [LARGE SCALE GENOMIC DNA]</scope>
    <source>
        <strain evidence="3 5">DSM 7308</strain>
    </source>
</reference>
<dbReference type="AlphaFoldDB" id="A0A150FP31"/>
<dbReference type="Proteomes" id="UP000323392">
    <property type="component" value="Unassembled WGS sequence"/>
</dbReference>
<feature type="transmembrane region" description="Helical" evidence="1">
    <location>
        <begin position="7"/>
        <end position="28"/>
    </location>
</feature>
<proteinExistence type="predicted"/>
<keyword evidence="1" id="KW-0472">Membrane</keyword>